<dbReference type="InterPro" id="IPR029058">
    <property type="entry name" value="AB_hydrolase_fold"/>
</dbReference>
<dbReference type="AlphaFoldDB" id="A0A1G9N5E0"/>
<evidence type="ECO:0000259" key="2">
    <source>
        <dbReference type="Pfam" id="PF00561"/>
    </source>
</evidence>
<feature type="chain" id="PRO_5011632657" evidence="1">
    <location>
        <begin position="23"/>
        <end position="301"/>
    </location>
</feature>
<dbReference type="SUPFAM" id="SSF53474">
    <property type="entry name" value="alpha/beta-Hydrolases"/>
    <property type="match status" value="1"/>
</dbReference>
<feature type="signal peptide" evidence="1">
    <location>
        <begin position="1"/>
        <end position="22"/>
    </location>
</feature>
<reference evidence="4" key="1">
    <citation type="submission" date="2016-10" db="EMBL/GenBank/DDBJ databases">
        <authorList>
            <person name="Varghese N."/>
            <person name="Submissions S."/>
        </authorList>
    </citation>
    <scope>NUCLEOTIDE SEQUENCE [LARGE SCALE GENOMIC DNA]</scope>
    <source>
        <strain evidence="4">DSM 24536</strain>
    </source>
</reference>
<evidence type="ECO:0000313" key="3">
    <source>
        <dbReference type="EMBL" id="SDL81690.1"/>
    </source>
</evidence>
<proteinExistence type="predicted"/>
<dbReference type="Proteomes" id="UP000199226">
    <property type="component" value="Unassembled WGS sequence"/>
</dbReference>
<dbReference type="STRING" id="990371.SAMN05421813_102241"/>
<dbReference type="InterPro" id="IPR000073">
    <property type="entry name" value="AB_hydrolase_1"/>
</dbReference>
<sequence length="301" mass="33645">MKVVFSFSILFLTALSLLSSCKSDPSKSETNNIDYLYTDFKPDELYPAGQVELQIKSSGSTMYGFAYTANGEGPHPTIVLLHGLPGNERSLDIAQNMRRAGFNVVYFNYRGTWGSKGVFKFQNAIEDAGAVVDYLTDSLNRETLKVDTGKIIYVGHSMGAGLALIAGLTDPRIKGVFAVSVFNPFTLLKGENAEGNLIGLKEYLLTLGMHNCDPNQFLNDILIDIDQYNIEKIIANSKKPVMVVDEHMNNSSFTNYNKSKTFEYKIWNTDHAFSNRRIALTKEIINWVNKNIVQKTPARKN</sequence>
<organism evidence="3 4">
    <name type="scientific">Daejeonella rubra</name>
    <dbReference type="NCBI Taxonomy" id="990371"/>
    <lineage>
        <taxon>Bacteria</taxon>
        <taxon>Pseudomonadati</taxon>
        <taxon>Bacteroidota</taxon>
        <taxon>Sphingobacteriia</taxon>
        <taxon>Sphingobacteriales</taxon>
        <taxon>Sphingobacteriaceae</taxon>
        <taxon>Daejeonella</taxon>
    </lineage>
</organism>
<dbReference type="Pfam" id="PF00561">
    <property type="entry name" value="Abhydrolase_1"/>
    <property type="match status" value="1"/>
</dbReference>
<dbReference type="PANTHER" id="PTHR12277:SF79">
    <property type="entry name" value="XAA-PRO DIPEPTIDYL-PEPTIDASE-RELATED"/>
    <property type="match status" value="1"/>
</dbReference>
<feature type="domain" description="AB hydrolase-1" evidence="2">
    <location>
        <begin position="76"/>
        <end position="185"/>
    </location>
</feature>
<evidence type="ECO:0000313" key="4">
    <source>
        <dbReference type="Proteomes" id="UP000199226"/>
    </source>
</evidence>
<keyword evidence="4" id="KW-1185">Reference proteome</keyword>
<name>A0A1G9N5E0_9SPHI</name>
<dbReference type="EMBL" id="FNHH01000002">
    <property type="protein sequence ID" value="SDL81690.1"/>
    <property type="molecule type" value="Genomic_DNA"/>
</dbReference>
<accession>A0A1G9N5E0</accession>
<dbReference type="OrthoDB" id="2247630at2"/>
<dbReference type="PANTHER" id="PTHR12277">
    <property type="entry name" value="ALPHA/BETA HYDROLASE DOMAIN-CONTAINING PROTEIN"/>
    <property type="match status" value="1"/>
</dbReference>
<keyword evidence="1" id="KW-0732">Signal</keyword>
<dbReference type="GO" id="GO:0016787">
    <property type="term" value="F:hydrolase activity"/>
    <property type="evidence" value="ECO:0007669"/>
    <property type="project" value="UniProtKB-KW"/>
</dbReference>
<evidence type="ECO:0000256" key="1">
    <source>
        <dbReference type="SAM" id="SignalP"/>
    </source>
</evidence>
<dbReference type="RefSeq" id="WP_090699283.1">
    <property type="nucleotide sequence ID" value="NZ_FNHH01000002.1"/>
</dbReference>
<keyword evidence="3" id="KW-0378">Hydrolase</keyword>
<dbReference type="PROSITE" id="PS51257">
    <property type="entry name" value="PROKAR_LIPOPROTEIN"/>
    <property type="match status" value="1"/>
</dbReference>
<gene>
    <name evidence="3" type="ORF">SAMN05421813_102241</name>
</gene>
<protein>
    <submittedName>
        <fullName evidence="3">Alpha/beta hydrolase fold</fullName>
    </submittedName>
</protein>
<dbReference type="Gene3D" id="3.40.50.1820">
    <property type="entry name" value="alpha/beta hydrolase"/>
    <property type="match status" value="1"/>
</dbReference>